<dbReference type="AlphaFoldDB" id="A0A6G4A0R5"/>
<evidence type="ECO:0000313" key="1">
    <source>
        <dbReference type="EMBL" id="NEW07982.1"/>
    </source>
</evidence>
<sequence length="119" mass="13035">MKKTSIGIIILVIVLLAGWIASQLFTSTITPESIVILEANVTNDFITMKGDFSASAVNYKSYKVDYKDGKLFVRIQGSILNASGVGRFDLTIINKFGKIDEVYVQGSAASDSRLIWPVK</sequence>
<organism evidence="1">
    <name type="scientific">Paenibacillus sp. SYP-B3998</name>
    <dbReference type="NCBI Taxonomy" id="2678564"/>
    <lineage>
        <taxon>Bacteria</taxon>
        <taxon>Bacillati</taxon>
        <taxon>Bacillota</taxon>
        <taxon>Bacilli</taxon>
        <taxon>Bacillales</taxon>
        <taxon>Paenibacillaceae</taxon>
        <taxon>Paenibacillus</taxon>
    </lineage>
</organism>
<proteinExistence type="predicted"/>
<accession>A0A6G4A0R5</accession>
<comment type="caution">
    <text evidence="1">The sequence shown here is derived from an EMBL/GenBank/DDBJ whole genome shotgun (WGS) entry which is preliminary data.</text>
</comment>
<name>A0A6G4A0R5_9BACL</name>
<gene>
    <name evidence="1" type="ORF">GK047_18440</name>
</gene>
<reference evidence="1" key="1">
    <citation type="submission" date="2020-02" db="EMBL/GenBank/DDBJ databases">
        <authorList>
            <person name="Shen X.-R."/>
            <person name="Zhang Y.-X."/>
        </authorList>
    </citation>
    <scope>NUCLEOTIDE SEQUENCE</scope>
    <source>
        <strain evidence="1">SYP-B3998</strain>
    </source>
</reference>
<dbReference type="EMBL" id="JAAIKC010000007">
    <property type="protein sequence ID" value="NEW07982.1"/>
    <property type="molecule type" value="Genomic_DNA"/>
</dbReference>
<dbReference type="RefSeq" id="WP_163949958.1">
    <property type="nucleotide sequence ID" value="NZ_JAAIKC010000007.1"/>
</dbReference>
<protein>
    <submittedName>
        <fullName evidence="1">Uncharacterized protein</fullName>
    </submittedName>
</protein>